<dbReference type="Gene3D" id="3.40.50.1100">
    <property type="match status" value="2"/>
</dbReference>
<keyword evidence="5" id="KW-1185">Reference proteome</keyword>
<protein>
    <submittedName>
        <fullName evidence="4">Pyridoxal-phosphate dependent enzyme</fullName>
    </submittedName>
</protein>
<reference evidence="4 5" key="1">
    <citation type="submission" date="2020-08" db="EMBL/GenBank/DDBJ databases">
        <title>Genome sequence of Leucobacter denitrificans KACC 14055T.</title>
        <authorList>
            <person name="Hyun D.-W."/>
            <person name="Bae J.-W."/>
        </authorList>
    </citation>
    <scope>NUCLEOTIDE SEQUENCE [LARGE SCALE GENOMIC DNA]</scope>
    <source>
        <strain evidence="4 5">KACC 14055</strain>
    </source>
</reference>
<accession>A0A7G9S2R3</accession>
<name>A0A7G9S2R3_9MICO</name>
<gene>
    <name evidence="4" type="ORF">H9L06_07505</name>
</gene>
<feature type="domain" description="Tryptophan synthase beta chain-like PALP" evidence="3">
    <location>
        <begin position="31"/>
        <end position="360"/>
    </location>
</feature>
<evidence type="ECO:0000313" key="4">
    <source>
        <dbReference type="EMBL" id="QNN62138.1"/>
    </source>
</evidence>
<dbReference type="Pfam" id="PF00291">
    <property type="entry name" value="PALP"/>
    <property type="match status" value="1"/>
</dbReference>
<evidence type="ECO:0000313" key="5">
    <source>
        <dbReference type="Proteomes" id="UP000515934"/>
    </source>
</evidence>
<dbReference type="InterPro" id="IPR001926">
    <property type="entry name" value="TrpB-like_PALP"/>
</dbReference>
<dbReference type="RefSeq" id="WP_187554609.1">
    <property type="nucleotide sequence ID" value="NZ_CP060716.1"/>
</dbReference>
<evidence type="ECO:0000259" key="3">
    <source>
        <dbReference type="Pfam" id="PF00291"/>
    </source>
</evidence>
<keyword evidence="2" id="KW-0663">Pyridoxal phosphate</keyword>
<dbReference type="SUPFAM" id="SSF53686">
    <property type="entry name" value="Tryptophan synthase beta subunit-like PLP-dependent enzymes"/>
    <property type="match status" value="1"/>
</dbReference>
<evidence type="ECO:0000256" key="2">
    <source>
        <dbReference type="ARBA" id="ARBA00022898"/>
    </source>
</evidence>
<organism evidence="4 5">
    <name type="scientific">Leucobacter denitrificans</name>
    <dbReference type="NCBI Taxonomy" id="683042"/>
    <lineage>
        <taxon>Bacteria</taxon>
        <taxon>Bacillati</taxon>
        <taxon>Actinomycetota</taxon>
        <taxon>Actinomycetes</taxon>
        <taxon>Micrococcales</taxon>
        <taxon>Microbacteriaceae</taxon>
        <taxon>Leucobacter</taxon>
    </lineage>
</organism>
<dbReference type="PANTHER" id="PTHR42937:SF1">
    <property type="entry name" value="DIAMINOPROPIONATE AMMONIA-LYASE"/>
    <property type="match status" value="1"/>
</dbReference>
<dbReference type="InterPro" id="IPR036052">
    <property type="entry name" value="TrpB-like_PALP_sf"/>
</dbReference>
<comment type="cofactor">
    <cofactor evidence="1">
        <name>pyridoxal 5'-phosphate</name>
        <dbReference type="ChEBI" id="CHEBI:597326"/>
    </cofactor>
</comment>
<proteinExistence type="predicted"/>
<sequence length="376" mass="40214">MTAPEHWYCRAEAREWRAAPVTSTVEFHRSSPGYAPTPLTEVPDLARELGIARVFIKDESGRMSMPSFKILGAAYAVARAVSEFLGEADRALPIDELRKRLEVAARPTLVAATDGNHGRAVAHMAGILDLSARIFVPESTTRDAIRAIESEGAEVTELALEYDEVVAHARRVADELGDRGIHVQDTAWPGYEKIPGWIVDGYLTLFEEIDAQLLEREVERLDLLAVPVGVGSLILAALRHYRVEGAVHRPSVLSVEADRAPSILASLYAGDAVSIHTSPTIMAGLNCGTPSASAWPDLRDGLDAAIAVSDPATAQAVHDLENLGVDAGPCGASTLAGIRAAKPHFESLGLGPDSVVVLLSTESRSANPLPAEYQRS</sequence>
<dbReference type="EMBL" id="CP060716">
    <property type="protein sequence ID" value="QNN62138.1"/>
    <property type="molecule type" value="Genomic_DNA"/>
</dbReference>
<dbReference type="Proteomes" id="UP000515934">
    <property type="component" value="Chromosome"/>
</dbReference>
<evidence type="ECO:0000256" key="1">
    <source>
        <dbReference type="ARBA" id="ARBA00001933"/>
    </source>
</evidence>
<dbReference type="PANTHER" id="PTHR42937">
    <property type="match status" value="1"/>
</dbReference>
<dbReference type="AlphaFoldDB" id="A0A7G9S2R3"/>
<dbReference type="KEGG" id="ldn:H9L06_07505"/>
<dbReference type="GO" id="GO:1901605">
    <property type="term" value="P:alpha-amino acid metabolic process"/>
    <property type="evidence" value="ECO:0007669"/>
    <property type="project" value="UniProtKB-ARBA"/>
</dbReference>